<keyword evidence="1" id="KW-0472">Membrane</keyword>
<evidence type="ECO:0000313" key="4">
    <source>
        <dbReference type="Proteomes" id="UP000185622"/>
    </source>
</evidence>
<evidence type="ECO:0000259" key="2">
    <source>
        <dbReference type="Pfam" id="PF04453"/>
    </source>
</evidence>
<dbReference type="PANTHER" id="PTHR30189">
    <property type="entry name" value="LPS-ASSEMBLY PROTEIN"/>
    <property type="match status" value="1"/>
</dbReference>
<keyword evidence="4" id="KW-1185">Reference proteome</keyword>
<keyword evidence="1" id="KW-0998">Cell outer membrane</keyword>
<dbReference type="HAMAP" id="MF_01411">
    <property type="entry name" value="LPS_assembly_LptD"/>
    <property type="match status" value="1"/>
</dbReference>
<comment type="function">
    <text evidence="1">Involved in the assembly of lipopolysaccharide (LPS) at the surface of the outer membrane.</text>
</comment>
<dbReference type="EMBL" id="CP019437">
    <property type="protein sequence ID" value="AQS47888.1"/>
    <property type="molecule type" value="Genomic_DNA"/>
</dbReference>
<accession>A0ABN4XF23</accession>
<organism evidence="3 4">
    <name type="scientific">Thioclava nitratireducens</name>
    <dbReference type="NCBI Taxonomy" id="1915078"/>
    <lineage>
        <taxon>Bacteria</taxon>
        <taxon>Pseudomonadati</taxon>
        <taxon>Pseudomonadota</taxon>
        <taxon>Alphaproteobacteria</taxon>
        <taxon>Rhodobacterales</taxon>
        <taxon>Paracoccaceae</taxon>
        <taxon>Thioclava</taxon>
    </lineage>
</organism>
<protein>
    <recommendedName>
        <fullName evidence="1">LPS-assembly protein LptD</fullName>
    </recommendedName>
</protein>
<evidence type="ECO:0000256" key="1">
    <source>
        <dbReference type="HAMAP-Rule" id="MF_01411"/>
    </source>
</evidence>
<comment type="subcellular location">
    <subcellularLocation>
        <location evidence="1">Cell outer membrane</location>
    </subcellularLocation>
</comment>
<sequence length="742" mass="81265" precursor="true">MRRQFGALAGRASALALIVALGVAGPQPGRAQDQTATDTAPTTQGAAIPASDELATLLADRVAIRNQNELVAEGNVEVFYKSNRLSAKRVVYDQKADKLYLEGPIRLVQPGQSQAVILASQAELSSDLQNGILLSARMVMARELQLAAARIERREGAITVMDKVVASSCEVCRTNPTPLWEIRASRVVHNATTRQIVFEDAQFRAAGVPIAYLPRLRLPAPGVKRMTGFLAPRFRTTSGLGPGLLVPYFIALGPSRDLTVTPYFATSRTETLNLRYRQAFNWGKMEWSGALSKDDIRSGTRGYLFGDLEAQLPREFRLTAQLRLVSDDSYLLNYGLSDDDRLWSGVTLERVRSDELIWARVGNVHSLRAGESNATEPMLSGTGEWLRTFRPAGIGGQASVRFSTLATRRASNATVDLNGDGRPDGRDMVRGSLTADWRRNWLFGPGMLGSIETQFAGDIIETNQDPAFSETILRGQPTVAAEIRWPWVKTSGRAAYVIEPVAQVVWAPDHLKDAPNEDSQLPEFDGGNLFSLTRFPGEDARETGLRANVGLGWTRYDSSGWSLGVAAGRVFRQRDLNQFSQGTGLSGTKSDWLLATHLTTANGLTLSNRALFDDNFSVSRDEVRLSRVGTDFDISAGYLWLEKNPAEGRDDNMSELMLDTAWRWGAGWSGTMSTRYDFTAERAARAKLGLRYQTECIAVDLSLSRRFTSSTSVAPETDFGLSVQLVGFGASDGAPARRMCGS</sequence>
<gene>
    <name evidence="1" type="primary">lptD</name>
    <name evidence="3" type="ORF">BMG03_08765</name>
</gene>
<dbReference type="InterPro" id="IPR050218">
    <property type="entry name" value="LptD"/>
</dbReference>
<comment type="caution">
    <text evidence="1">Lacks conserved residue(s) required for the propagation of feature annotation.</text>
</comment>
<evidence type="ECO:0000313" key="3">
    <source>
        <dbReference type="EMBL" id="AQS47888.1"/>
    </source>
</evidence>
<feature type="signal peptide" evidence="1">
    <location>
        <begin position="1"/>
        <end position="31"/>
    </location>
</feature>
<proteinExistence type="inferred from homology"/>
<feature type="domain" description="LptD C-terminal" evidence="2">
    <location>
        <begin position="300"/>
        <end position="668"/>
    </location>
</feature>
<reference evidence="3 4" key="1">
    <citation type="submission" date="2017-01" db="EMBL/GenBank/DDBJ databases">
        <title>The complete genome sequence of a sulfur-oxidizing marine bacterium Thioclava sp. 25B10_4T.</title>
        <authorList>
            <person name="Liu Y."/>
            <person name="Lai Q."/>
            <person name="Shao Z."/>
        </authorList>
    </citation>
    <scope>NUCLEOTIDE SEQUENCE [LARGE SCALE GENOMIC DNA]</scope>
    <source>
        <strain evidence="3 4">25B10_4</strain>
    </source>
</reference>
<dbReference type="PANTHER" id="PTHR30189:SF1">
    <property type="entry name" value="LPS-ASSEMBLY PROTEIN LPTD"/>
    <property type="match status" value="1"/>
</dbReference>
<comment type="similarity">
    <text evidence="1">Belongs to the LptD family.</text>
</comment>
<keyword evidence="1" id="KW-0732">Signal</keyword>
<name>A0ABN4XF23_9RHOB</name>
<dbReference type="RefSeq" id="WP_075774565.1">
    <property type="nucleotide sequence ID" value="NZ_CP019437.1"/>
</dbReference>
<dbReference type="InterPro" id="IPR007543">
    <property type="entry name" value="LptD_C"/>
</dbReference>
<dbReference type="Pfam" id="PF04453">
    <property type="entry name" value="LptD"/>
    <property type="match status" value="1"/>
</dbReference>
<feature type="chain" id="PRO_5044910059" description="LPS-assembly protein LptD" evidence="1">
    <location>
        <begin position="32"/>
        <end position="742"/>
    </location>
</feature>
<dbReference type="Proteomes" id="UP000185622">
    <property type="component" value="Chromosome"/>
</dbReference>
<dbReference type="InterPro" id="IPR020889">
    <property type="entry name" value="LipoPS_assembly_LptD"/>
</dbReference>
<comment type="subunit">
    <text evidence="1">Component of the lipopolysaccharide transport and assembly complex.</text>
</comment>